<feature type="region of interest" description="Disordered" evidence="3">
    <location>
        <begin position="368"/>
        <end position="393"/>
    </location>
</feature>
<keyword evidence="4" id="KW-0808">Transferase</keyword>
<sequence>MMMTMTTVVFTPQPKRIRQKMMMQSRSFKKKRGMVIIIYCCHPMQQQNQLQRIVIMTQQQKEKHNNNNHRLHYSMDSNDNLLKKHLVHYLDYNFNLLPPTTTTLSILQNAIVVSDENRVTSSLNDSNKHDTRSATTGITGDNDENDTTNNNNNNTQLVCTNNTTAVHNQQQQQDESYGGALTVLPPNELSTTTSDAALAANTFTEMISDGVRRQQQQASGVGGGVGGGLGGGGLMSGGVGGESLCPPGFYVDGSGVVRRSGGGAGSGVAGGGSYHHHHQGGTNLGDGGVGGSGYPDNASVRGVDHGMAMNNGSPGNSGPMGGGGGGGGVNSHHHYNTVGGVATSAASTSMGMRPPGGQDPLETHVYHDEEDEDDEDDEDDDDEDEDSSEISASDEDGSWIAWFCGLRGNEFFCEVDEDYIQDDFNLTGLNGLVPYYDYALDMVLDVEMPMEDTLTEEQQEIVESAAEMLYGLIHARYIVTNRGMHAMYEKYRSASFGRCPHVFCQGQPVLPVGLSDLPRNYTVNVFCPRCHGLFFPKSTRQANIDGAYFGTTFPHLYLMNHPDMIPVRPSQQYVPRVYGFKIHQSSLYFRNHEEDPDNRNRRVGRSRQGGGRR</sequence>
<feature type="compositionally biased region" description="Basic residues" evidence="3">
    <location>
        <begin position="601"/>
        <end position="613"/>
    </location>
</feature>
<evidence type="ECO:0000256" key="2">
    <source>
        <dbReference type="RuleBase" id="RU361268"/>
    </source>
</evidence>
<feature type="compositionally biased region" description="Basic and acidic residues" evidence="3">
    <location>
        <begin position="591"/>
        <end position="600"/>
    </location>
</feature>
<feature type="region of interest" description="Disordered" evidence="3">
    <location>
        <begin position="119"/>
        <end position="154"/>
    </location>
</feature>
<feature type="region of interest" description="Disordered" evidence="3">
    <location>
        <begin position="591"/>
        <end position="613"/>
    </location>
</feature>
<feature type="region of interest" description="Disordered" evidence="3">
    <location>
        <begin position="262"/>
        <end position="336"/>
    </location>
</feature>
<gene>
    <name evidence="4" type="ORF">QTG54_008240</name>
</gene>
<proteinExistence type="inferred from homology"/>
<dbReference type="AlphaFoldDB" id="A0AAD8Y883"/>
<keyword evidence="5" id="KW-1185">Reference proteome</keyword>
<dbReference type="EMBL" id="JATAAI010000014">
    <property type="protein sequence ID" value="KAK1740988.1"/>
    <property type="molecule type" value="Genomic_DNA"/>
</dbReference>
<evidence type="ECO:0000256" key="1">
    <source>
        <dbReference type="ARBA" id="ARBA00006941"/>
    </source>
</evidence>
<dbReference type="GO" id="GO:0005737">
    <property type="term" value="C:cytoplasm"/>
    <property type="evidence" value="ECO:0007669"/>
    <property type="project" value="TreeGrafter"/>
</dbReference>
<organism evidence="4 5">
    <name type="scientific">Skeletonema marinoi</name>
    <dbReference type="NCBI Taxonomy" id="267567"/>
    <lineage>
        <taxon>Eukaryota</taxon>
        <taxon>Sar</taxon>
        <taxon>Stramenopiles</taxon>
        <taxon>Ochrophyta</taxon>
        <taxon>Bacillariophyta</taxon>
        <taxon>Coscinodiscophyceae</taxon>
        <taxon>Thalassiosirophycidae</taxon>
        <taxon>Thalassiosirales</taxon>
        <taxon>Skeletonemataceae</taxon>
        <taxon>Skeletonema</taxon>
        <taxon>Skeletonema marinoi-dohrnii complex</taxon>
    </lineage>
</organism>
<feature type="compositionally biased region" description="Gly residues" evidence="3">
    <location>
        <begin position="282"/>
        <end position="293"/>
    </location>
</feature>
<dbReference type="Gene3D" id="1.10.1820.10">
    <property type="entry name" value="protein kinase ck2 holoenzyme, chain C, domain 1"/>
    <property type="match status" value="1"/>
</dbReference>
<dbReference type="FunFam" id="2.20.25.20:FF:000001">
    <property type="entry name" value="Casein kinase II subunit beta"/>
    <property type="match status" value="1"/>
</dbReference>
<name>A0AAD8Y883_9STRA</name>
<feature type="compositionally biased region" description="Gly residues" evidence="3">
    <location>
        <begin position="262"/>
        <end position="273"/>
    </location>
</feature>
<dbReference type="InterPro" id="IPR000704">
    <property type="entry name" value="Casein_kinase_II_reg-sub"/>
</dbReference>
<feature type="compositionally biased region" description="Low complexity" evidence="3">
    <location>
        <begin position="306"/>
        <end position="317"/>
    </location>
</feature>
<dbReference type="GO" id="GO:0016301">
    <property type="term" value="F:kinase activity"/>
    <property type="evidence" value="ECO:0007669"/>
    <property type="project" value="UniProtKB-KW"/>
</dbReference>
<dbReference type="SMART" id="SM01085">
    <property type="entry name" value="CK_II_beta"/>
    <property type="match status" value="1"/>
</dbReference>
<dbReference type="Gene3D" id="2.20.25.20">
    <property type="match status" value="1"/>
</dbReference>
<dbReference type="Proteomes" id="UP001224775">
    <property type="component" value="Unassembled WGS sequence"/>
</dbReference>
<accession>A0AAD8Y883</accession>
<dbReference type="FunFam" id="1.10.1820.10:FF:000005">
    <property type="entry name" value="Casein kinase II subunit beta"/>
    <property type="match status" value="1"/>
</dbReference>
<feature type="region of interest" description="Disordered" evidence="3">
    <location>
        <begin position="344"/>
        <end position="363"/>
    </location>
</feature>
<dbReference type="PANTHER" id="PTHR11740">
    <property type="entry name" value="CASEIN KINASE II SUBUNIT BETA"/>
    <property type="match status" value="1"/>
</dbReference>
<keyword evidence="4" id="KW-0418">Kinase</keyword>
<comment type="similarity">
    <text evidence="1 2">Belongs to the casein kinase 2 subunit beta family.</text>
</comment>
<feature type="compositionally biased region" description="Gly residues" evidence="3">
    <location>
        <begin position="318"/>
        <end position="329"/>
    </location>
</feature>
<protein>
    <recommendedName>
        <fullName evidence="2">Casein kinase II subunit beta</fullName>
        <shortName evidence="2">CK II beta</shortName>
    </recommendedName>
</protein>
<evidence type="ECO:0000256" key="3">
    <source>
        <dbReference type="SAM" id="MobiDB-lite"/>
    </source>
</evidence>
<evidence type="ECO:0000313" key="4">
    <source>
        <dbReference type="EMBL" id="KAK1740988.1"/>
    </source>
</evidence>
<reference evidence="4" key="1">
    <citation type="submission" date="2023-06" db="EMBL/GenBank/DDBJ databases">
        <title>Survivors Of The Sea: Transcriptome response of Skeletonema marinoi to long-term dormancy.</title>
        <authorList>
            <person name="Pinder M.I.M."/>
            <person name="Kourtchenko O."/>
            <person name="Robertson E.K."/>
            <person name="Larsson T."/>
            <person name="Maumus F."/>
            <person name="Osuna-Cruz C.M."/>
            <person name="Vancaester E."/>
            <person name="Stenow R."/>
            <person name="Vandepoele K."/>
            <person name="Ploug H."/>
            <person name="Bruchert V."/>
            <person name="Godhe A."/>
            <person name="Topel M."/>
        </authorList>
    </citation>
    <scope>NUCLEOTIDE SEQUENCE</scope>
    <source>
        <strain evidence="4">R05AC</strain>
    </source>
</reference>
<comment type="caution">
    <text evidence="4">The sequence shown here is derived from an EMBL/GenBank/DDBJ whole genome shotgun (WGS) entry which is preliminary data.</text>
</comment>
<dbReference type="GO" id="GO:0019887">
    <property type="term" value="F:protein kinase regulator activity"/>
    <property type="evidence" value="ECO:0007669"/>
    <property type="project" value="InterPro"/>
</dbReference>
<dbReference type="PRINTS" id="PR00472">
    <property type="entry name" value="CASNKINASEII"/>
</dbReference>
<dbReference type="PANTHER" id="PTHR11740:SF38">
    <property type="entry name" value="CASEIN KINASE II SUBUNIT BETA"/>
    <property type="match status" value="1"/>
</dbReference>
<comment type="subunit">
    <text evidence="2">Tetramer of two alpha and two beta subunits.</text>
</comment>
<dbReference type="InterPro" id="IPR035991">
    <property type="entry name" value="Casein_kinase_II_beta-like"/>
</dbReference>
<dbReference type="SUPFAM" id="SSF57798">
    <property type="entry name" value="Casein kinase II beta subunit"/>
    <property type="match status" value="1"/>
</dbReference>
<dbReference type="GO" id="GO:0005956">
    <property type="term" value="C:protein kinase CK2 complex"/>
    <property type="evidence" value="ECO:0007669"/>
    <property type="project" value="UniProtKB-UniRule"/>
</dbReference>
<dbReference type="Pfam" id="PF01214">
    <property type="entry name" value="CK_II_beta"/>
    <property type="match status" value="1"/>
</dbReference>
<dbReference type="InterPro" id="IPR016149">
    <property type="entry name" value="Casein_kin_II_reg-sub_N"/>
</dbReference>
<evidence type="ECO:0000313" key="5">
    <source>
        <dbReference type="Proteomes" id="UP001224775"/>
    </source>
</evidence>